<evidence type="ECO:0000313" key="4">
    <source>
        <dbReference type="EMBL" id="CUX65086.1"/>
    </source>
</evidence>
<gene>
    <name evidence="4" type="ORF">AGR4C_pa40006</name>
</gene>
<evidence type="ECO:0000313" key="5">
    <source>
        <dbReference type="Proteomes" id="UP000191897"/>
    </source>
</evidence>
<keyword evidence="1" id="KW-0479">Metal-binding</keyword>
<dbReference type="SUPFAM" id="SSF54593">
    <property type="entry name" value="Glyoxalase/Bleomycin resistance protein/Dihydroxybiphenyl dioxygenase"/>
    <property type="match status" value="1"/>
</dbReference>
<dbReference type="InterPro" id="IPR004360">
    <property type="entry name" value="Glyas_Fos-R_dOase_dom"/>
</dbReference>
<evidence type="ECO:0000256" key="1">
    <source>
        <dbReference type="ARBA" id="ARBA00022723"/>
    </source>
</evidence>
<dbReference type="GO" id="GO:0046491">
    <property type="term" value="P:L-methylmalonyl-CoA metabolic process"/>
    <property type="evidence" value="ECO:0007669"/>
    <property type="project" value="TreeGrafter"/>
</dbReference>
<feature type="region of interest" description="Disordered" evidence="2">
    <location>
        <begin position="204"/>
        <end position="230"/>
    </location>
</feature>
<reference evidence="4 5" key="1">
    <citation type="submission" date="2016-01" db="EMBL/GenBank/DDBJ databases">
        <authorList>
            <person name="Oliw E.H."/>
        </authorList>
    </citation>
    <scope>NUCLEOTIDE SEQUENCE [LARGE SCALE GENOMIC DNA]</scope>
    <source>
        <strain evidence="4 5">Kerr 14</strain>
    </source>
</reference>
<feature type="compositionally biased region" description="Polar residues" evidence="2">
    <location>
        <begin position="207"/>
        <end position="230"/>
    </location>
</feature>
<protein>
    <recommendedName>
        <fullName evidence="3">VOC domain-containing protein</fullName>
    </recommendedName>
</protein>
<dbReference type="PANTHER" id="PTHR43048">
    <property type="entry name" value="METHYLMALONYL-COA EPIMERASE"/>
    <property type="match status" value="1"/>
</dbReference>
<sequence>MALLDVPKKPSSPFADFRGDHGGVRVPDVQTAIDWYTNTLDFRLAATTEAVGLDWVFLSPPNDDSVSIELAAGAGAQARPGGDDLERSLKIQGWHHFCWRVDNIEATLAELERRGVKIVVGPLEYEPIKRRGALFADPWGNLFEIIQDAPSSGATDVKAMDHADRHEMIRQFFRYADAGDVRALDFYTDDVELTYPKFGKVVGRTRSGPSSPTCQGCSAGSNTTSTDSPLSRTAIGLRLRAANGEKWRTVRPSRMAPSLRACSATSTSSRAT</sequence>
<dbReference type="GO" id="GO:0004493">
    <property type="term" value="F:methylmalonyl-CoA epimerase activity"/>
    <property type="evidence" value="ECO:0007669"/>
    <property type="project" value="TreeGrafter"/>
</dbReference>
<proteinExistence type="predicted"/>
<organism evidence="4 5">
    <name type="scientific">Agrobacterium tumefaciens str. Kerr 14</name>
    <dbReference type="NCBI Taxonomy" id="1183424"/>
    <lineage>
        <taxon>Bacteria</taxon>
        <taxon>Pseudomonadati</taxon>
        <taxon>Pseudomonadota</taxon>
        <taxon>Alphaproteobacteria</taxon>
        <taxon>Hyphomicrobiales</taxon>
        <taxon>Rhizobiaceae</taxon>
        <taxon>Rhizobium/Agrobacterium group</taxon>
        <taxon>Agrobacterium</taxon>
        <taxon>Agrobacterium tumefaciens complex</taxon>
    </lineage>
</organism>
<dbReference type="Pfam" id="PF00903">
    <property type="entry name" value="Glyoxalase"/>
    <property type="match status" value="1"/>
</dbReference>
<dbReference type="PANTHER" id="PTHR43048:SF3">
    <property type="entry name" value="METHYLMALONYL-COA EPIMERASE, MITOCHONDRIAL"/>
    <property type="match status" value="1"/>
</dbReference>
<evidence type="ECO:0000256" key="2">
    <source>
        <dbReference type="SAM" id="MobiDB-lite"/>
    </source>
</evidence>
<dbReference type="SUPFAM" id="SSF54427">
    <property type="entry name" value="NTF2-like"/>
    <property type="match status" value="1"/>
</dbReference>
<dbReference type="InterPro" id="IPR032710">
    <property type="entry name" value="NTF2-like_dom_sf"/>
</dbReference>
<evidence type="ECO:0000259" key="3">
    <source>
        <dbReference type="PROSITE" id="PS51819"/>
    </source>
</evidence>
<dbReference type="Gene3D" id="3.10.180.10">
    <property type="entry name" value="2,3-Dihydroxybiphenyl 1,2-Dioxygenase, domain 1"/>
    <property type="match status" value="1"/>
</dbReference>
<dbReference type="InterPro" id="IPR037523">
    <property type="entry name" value="VOC_core"/>
</dbReference>
<dbReference type="CDD" id="cd06587">
    <property type="entry name" value="VOC"/>
    <property type="match status" value="1"/>
</dbReference>
<name>A0A1S7SA01_AGRTU</name>
<dbReference type="EMBL" id="FBWC01000035">
    <property type="protein sequence ID" value="CUX65086.1"/>
    <property type="molecule type" value="Genomic_DNA"/>
</dbReference>
<dbReference type="Proteomes" id="UP000191897">
    <property type="component" value="Unassembled WGS sequence"/>
</dbReference>
<dbReference type="AlphaFoldDB" id="A0A1S7SA01"/>
<feature type="domain" description="VOC" evidence="3">
    <location>
        <begin position="18"/>
        <end position="148"/>
    </location>
</feature>
<feature type="compositionally biased region" description="Low complexity" evidence="2">
    <location>
        <begin position="258"/>
        <end position="272"/>
    </location>
</feature>
<dbReference type="InterPro" id="IPR051785">
    <property type="entry name" value="MMCE/EMCE_epimerase"/>
</dbReference>
<accession>A0A1S7SA01</accession>
<dbReference type="GO" id="GO:0046872">
    <property type="term" value="F:metal ion binding"/>
    <property type="evidence" value="ECO:0007669"/>
    <property type="project" value="UniProtKB-KW"/>
</dbReference>
<dbReference type="PROSITE" id="PS51819">
    <property type="entry name" value="VOC"/>
    <property type="match status" value="1"/>
</dbReference>
<feature type="region of interest" description="Disordered" evidence="2">
    <location>
        <begin position="253"/>
        <end position="272"/>
    </location>
</feature>
<dbReference type="InterPro" id="IPR029068">
    <property type="entry name" value="Glyas_Bleomycin-R_OHBP_Dase"/>
</dbReference>